<keyword evidence="7 8" id="KW-0472">Membrane</keyword>
<comment type="similarity">
    <text evidence="8">Belongs to the SecE/SEC61-gamma family.</text>
</comment>
<keyword evidence="8" id="KW-1003">Cell membrane</keyword>
<dbReference type="HAMAP" id="MF_00422">
    <property type="entry name" value="SecE"/>
    <property type="match status" value="1"/>
</dbReference>
<evidence type="ECO:0000313" key="9">
    <source>
        <dbReference type="EMBL" id="HGQ35769.1"/>
    </source>
</evidence>
<comment type="subcellular location">
    <subcellularLocation>
        <location evidence="8">Cell membrane</location>
        <topology evidence="8">Single-pass membrane protein</topology>
    </subcellularLocation>
    <subcellularLocation>
        <location evidence="1">Membrane</location>
    </subcellularLocation>
</comment>
<gene>
    <name evidence="8" type="primary">secE</name>
    <name evidence="10" type="ORF">ENU08_02375</name>
    <name evidence="9" type="ORF">ENU41_03715</name>
</gene>
<feature type="transmembrane region" description="Helical" evidence="8">
    <location>
        <begin position="31"/>
        <end position="57"/>
    </location>
</feature>
<comment type="subunit">
    <text evidence="8">Component of the Sec protein translocase complex. Heterotrimer consisting of SecY (alpha), SecG (beta) and SecE (gamma) subunits. The heterotrimers can form oligomers, although 1 heterotrimer is thought to be able to translocate proteins. Interacts with the ribosome. May interact with SecDF, and other proteins may be involved.</text>
</comment>
<evidence type="ECO:0000256" key="6">
    <source>
        <dbReference type="ARBA" id="ARBA00023010"/>
    </source>
</evidence>
<keyword evidence="6 8" id="KW-0811">Translocation</keyword>
<dbReference type="InterPro" id="IPR023391">
    <property type="entry name" value="Prot_translocase_SecE_dom_sf"/>
</dbReference>
<comment type="caution">
    <text evidence="10">The sequence shown here is derived from an EMBL/GenBank/DDBJ whole genome shotgun (WGS) entry which is preliminary data.</text>
</comment>
<evidence type="ECO:0000256" key="3">
    <source>
        <dbReference type="ARBA" id="ARBA00022692"/>
    </source>
</evidence>
<sequence length="65" mass="7347">MSASKFIEYFKDIRKVLELAEKPEGNEFRNIFKIITIGFIVTGALSFGIVFLITMVLNMFGAGLR</sequence>
<dbReference type="AlphaFoldDB" id="A0A7C4JJI6"/>
<comment type="function">
    <text evidence="8">Essential subunit of the Sec protein translocation channel SecYEG. Clamps together the 2 halves of SecY. May contact the channel plug during translocation.</text>
</comment>
<reference evidence="10" key="1">
    <citation type="journal article" date="2020" name="mSystems">
        <title>Genome- and Community-Level Interaction Insights into Carbon Utilization and Element Cycling Functions of Hydrothermarchaeota in Hydrothermal Sediment.</title>
        <authorList>
            <person name="Zhou Z."/>
            <person name="Liu Y."/>
            <person name="Xu W."/>
            <person name="Pan J."/>
            <person name="Luo Z.H."/>
            <person name="Li M."/>
        </authorList>
    </citation>
    <scope>NUCLEOTIDE SEQUENCE [LARGE SCALE GENOMIC DNA]</scope>
    <source>
        <strain evidence="10">SpSt-637</strain>
        <strain evidence="9">SpSt-667</strain>
    </source>
</reference>
<dbReference type="GO" id="GO:0006605">
    <property type="term" value="P:protein targeting"/>
    <property type="evidence" value="ECO:0007669"/>
    <property type="project" value="UniProtKB-UniRule"/>
</dbReference>
<evidence type="ECO:0000256" key="5">
    <source>
        <dbReference type="ARBA" id="ARBA00022989"/>
    </source>
</evidence>
<dbReference type="GO" id="GO:0008320">
    <property type="term" value="F:protein transmembrane transporter activity"/>
    <property type="evidence" value="ECO:0007669"/>
    <property type="project" value="UniProtKB-UniRule"/>
</dbReference>
<evidence type="ECO:0000313" key="10">
    <source>
        <dbReference type="EMBL" id="HGQ64075.1"/>
    </source>
</evidence>
<dbReference type="GO" id="GO:0005886">
    <property type="term" value="C:plasma membrane"/>
    <property type="evidence" value="ECO:0007669"/>
    <property type="project" value="UniProtKB-SubCell"/>
</dbReference>
<proteinExistence type="inferred from homology"/>
<accession>A0A7C4JJI6</accession>
<evidence type="ECO:0000256" key="1">
    <source>
        <dbReference type="ARBA" id="ARBA00004370"/>
    </source>
</evidence>
<keyword evidence="2 8" id="KW-0813">Transport</keyword>
<dbReference type="SUPFAM" id="SSF103456">
    <property type="entry name" value="Preprotein translocase SecE subunit"/>
    <property type="match status" value="1"/>
</dbReference>
<evidence type="ECO:0000256" key="2">
    <source>
        <dbReference type="ARBA" id="ARBA00022448"/>
    </source>
</evidence>
<dbReference type="GO" id="GO:0009306">
    <property type="term" value="P:protein secretion"/>
    <property type="evidence" value="ECO:0007669"/>
    <property type="project" value="UniProtKB-UniRule"/>
</dbReference>
<keyword evidence="3 8" id="KW-0812">Transmembrane</keyword>
<dbReference type="GO" id="GO:0065002">
    <property type="term" value="P:intracellular protein transmembrane transport"/>
    <property type="evidence" value="ECO:0007669"/>
    <property type="project" value="UniProtKB-UniRule"/>
</dbReference>
<keyword evidence="4 8" id="KW-0653">Protein transport</keyword>
<dbReference type="Gene3D" id="1.20.5.820">
    <property type="entry name" value="Preprotein translocase SecE subunit"/>
    <property type="match status" value="1"/>
</dbReference>
<dbReference type="EMBL" id="DTCK01000021">
    <property type="protein sequence ID" value="HGQ35769.1"/>
    <property type="molecule type" value="Genomic_DNA"/>
</dbReference>
<evidence type="ECO:0000256" key="7">
    <source>
        <dbReference type="ARBA" id="ARBA00023136"/>
    </source>
</evidence>
<organism evidence="10">
    <name type="scientific">Ignisphaera aggregans</name>
    <dbReference type="NCBI Taxonomy" id="334771"/>
    <lineage>
        <taxon>Archaea</taxon>
        <taxon>Thermoproteota</taxon>
        <taxon>Thermoprotei</taxon>
        <taxon>Desulfurococcales</taxon>
        <taxon>Desulfurococcaceae</taxon>
        <taxon>Ignisphaera</taxon>
    </lineage>
</organism>
<evidence type="ECO:0000256" key="4">
    <source>
        <dbReference type="ARBA" id="ARBA00022927"/>
    </source>
</evidence>
<dbReference type="EMBL" id="DTBD01000017">
    <property type="protein sequence ID" value="HGQ64075.1"/>
    <property type="molecule type" value="Genomic_DNA"/>
</dbReference>
<dbReference type="InterPro" id="IPR001901">
    <property type="entry name" value="Translocase_SecE/Sec61-g"/>
</dbReference>
<keyword evidence="5 8" id="KW-1133">Transmembrane helix</keyword>
<evidence type="ECO:0000256" key="8">
    <source>
        <dbReference type="HAMAP-Rule" id="MF_00422"/>
    </source>
</evidence>
<name>A0A7C4JJI6_9CREN</name>
<protein>
    <recommendedName>
        <fullName evidence="8">Protein translocase subunit SecE</fullName>
    </recommendedName>
    <alternativeName>
        <fullName evidence="8">Protein transport protein Sec61 gamma subunit homolog</fullName>
    </alternativeName>
</protein>